<gene>
    <name evidence="4" type="primary">METTL21C</name>
</gene>
<reference evidence="4" key="2">
    <citation type="submission" date="2025-08" db="UniProtKB">
        <authorList>
            <consortium name="Ensembl"/>
        </authorList>
    </citation>
    <scope>IDENTIFICATION</scope>
</reference>
<evidence type="ECO:0000256" key="2">
    <source>
        <dbReference type="ARBA" id="ARBA00022691"/>
    </source>
</evidence>
<proteinExistence type="predicted"/>
<dbReference type="PANTHER" id="PTHR14614">
    <property type="entry name" value="HEPATOCELLULAR CARCINOMA-ASSOCIATED ANTIGEN"/>
    <property type="match status" value="1"/>
</dbReference>
<dbReference type="GO" id="GO:0031072">
    <property type="term" value="F:heat shock protein binding"/>
    <property type="evidence" value="ECO:0007669"/>
    <property type="project" value="Ensembl"/>
</dbReference>
<dbReference type="GO" id="GO:0008628">
    <property type="term" value="P:hormone-mediated apoptotic signaling pathway"/>
    <property type="evidence" value="ECO:0007669"/>
    <property type="project" value="Ensembl"/>
</dbReference>
<keyword evidence="5" id="KW-1185">Reference proteome</keyword>
<dbReference type="CTD" id="196541"/>
<evidence type="ECO:0000313" key="5">
    <source>
        <dbReference type="Proteomes" id="UP000472272"/>
    </source>
</evidence>
<keyword evidence="2" id="KW-0949">S-adenosyl-L-methionine</keyword>
<dbReference type="GO" id="GO:0016279">
    <property type="term" value="F:protein-lysine N-methyltransferase activity"/>
    <property type="evidence" value="ECO:0007669"/>
    <property type="project" value="Ensembl"/>
</dbReference>
<keyword evidence="1" id="KW-0489">Methyltransferase</keyword>
<dbReference type="PANTHER" id="PTHR14614:SF13">
    <property type="entry name" value="PROTEIN-LYSINE METHYLTRANSFERASE METTL21C"/>
    <property type="match status" value="1"/>
</dbReference>
<dbReference type="AlphaFoldDB" id="A0A670JBX9"/>
<dbReference type="OMA" id="QEHYLFA"/>
<dbReference type="KEGG" id="pmua:114596512"/>
<dbReference type="GO" id="GO:0071549">
    <property type="term" value="P:cellular response to dexamethasone stimulus"/>
    <property type="evidence" value="ECO:0007669"/>
    <property type="project" value="Ensembl"/>
</dbReference>
<dbReference type="InterPro" id="IPR029063">
    <property type="entry name" value="SAM-dependent_MTases_sf"/>
</dbReference>
<dbReference type="Pfam" id="PF10294">
    <property type="entry name" value="Methyltransf_16"/>
    <property type="match status" value="1"/>
</dbReference>
<dbReference type="Proteomes" id="UP000472272">
    <property type="component" value="Chromosome 4"/>
</dbReference>
<dbReference type="InterPro" id="IPR019410">
    <property type="entry name" value="Methyltransf_16"/>
</dbReference>
<organism evidence="4 5">
    <name type="scientific">Podarcis muralis</name>
    <name type="common">Wall lizard</name>
    <name type="synonym">Lacerta muralis</name>
    <dbReference type="NCBI Taxonomy" id="64176"/>
    <lineage>
        <taxon>Eukaryota</taxon>
        <taxon>Metazoa</taxon>
        <taxon>Chordata</taxon>
        <taxon>Craniata</taxon>
        <taxon>Vertebrata</taxon>
        <taxon>Euteleostomi</taxon>
        <taxon>Lepidosauria</taxon>
        <taxon>Squamata</taxon>
        <taxon>Bifurcata</taxon>
        <taxon>Unidentata</taxon>
        <taxon>Episquamata</taxon>
        <taxon>Laterata</taxon>
        <taxon>Lacertibaenia</taxon>
        <taxon>Lacertidae</taxon>
        <taxon>Podarcis</taxon>
    </lineage>
</organism>
<dbReference type="OrthoDB" id="413520at2759"/>
<dbReference type="GO" id="GO:0005634">
    <property type="term" value="C:nucleus"/>
    <property type="evidence" value="ECO:0007669"/>
    <property type="project" value="Ensembl"/>
</dbReference>
<dbReference type="Gene3D" id="3.40.50.150">
    <property type="entry name" value="Vaccinia Virus protein VP39"/>
    <property type="match status" value="1"/>
</dbReference>
<dbReference type="GO" id="GO:0010880">
    <property type="term" value="P:regulation of release of sequestered calcium ion into cytosol by sarcoplasmic reticulum"/>
    <property type="evidence" value="ECO:0007669"/>
    <property type="project" value="Ensembl"/>
</dbReference>
<evidence type="ECO:0000313" key="4">
    <source>
        <dbReference type="Ensembl" id="ENSPMRP00000021796.1"/>
    </source>
</evidence>
<keyword evidence="3" id="KW-0812">Transmembrane</keyword>
<reference evidence="4" key="3">
    <citation type="submission" date="2025-09" db="UniProtKB">
        <authorList>
            <consortium name="Ensembl"/>
        </authorList>
    </citation>
    <scope>IDENTIFICATION</scope>
</reference>
<dbReference type="CDD" id="cd02440">
    <property type="entry name" value="AdoMet_MTases"/>
    <property type="match status" value="1"/>
</dbReference>
<dbReference type="GO" id="GO:0032991">
    <property type="term" value="C:protein-containing complex"/>
    <property type="evidence" value="ECO:0007669"/>
    <property type="project" value="Ensembl"/>
</dbReference>
<protein>
    <submittedName>
        <fullName evidence="4">Methyltransferase 21C, AARS1 lysine</fullName>
    </submittedName>
</protein>
<reference evidence="4 5" key="1">
    <citation type="journal article" date="2019" name="Proc. Natl. Acad. Sci. U.S.A.">
        <title>Regulatory changes in pterin and carotenoid genes underlie balanced color polymorphisms in the wall lizard.</title>
        <authorList>
            <person name="Andrade P."/>
            <person name="Pinho C."/>
            <person name="Perez I de Lanuza G."/>
            <person name="Afonso S."/>
            <person name="Brejcha J."/>
            <person name="Rubin C.J."/>
            <person name="Wallerman O."/>
            <person name="Pereira P."/>
            <person name="Sabatino S.J."/>
            <person name="Bellati A."/>
            <person name="Pellitteri-Rosa D."/>
            <person name="Bosakova Z."/>
            <person name="Bunikis I."/>
            <person name="Carretero M.A."/>
            <person name="Feiner N."/>
            <person name="Marsik P."/>
            <person name="Pauperio F."/>
            <person name="Salvi D."/>
            <person name="Soler L."/>
            <person name="While G.M."/>
            <person name="Uller T."/>
            <person name="Font E."/>
            <person name="Andersson L."/>
            <person name="Carneiro M."/>
        </authorList>
    </citation>
    <scope>NUCLEOTIDE SEQUENCE</scope>
</reference>
<feature type="transmembrane region" description="Helical" evidence="3">
    <location>
        <begin position="201"/>
        <end position="219"/>
    </location>
</feature>
<evidence type="ECO:0000256" key="3">
    <source>
        <dbReference type="SAM" id="Phobius"/>
    </source>
</evidence>
<keyword evidence="3" id="KW-1133">Transmembrane helix</keyword>
<dbReference type="GO" id="GO:0005737">
    <property type="term" value="C:cytoplasm"/>
    <property type="evidence" value="ECO:0007669"/>
    <property type="project" value="Ensembl"/>
</dbReference>
<evidence type="ECO:0000256" key="1">
    <source>
        <dbReference type="ARBA" id="ARBA00022603"/>
    </source>
</evidence>
<accession>A0A670JBX9</accession>
<sequence>MRFSIPAMISARHQFFLKADQGIMEDEEHLEEGDNGCSLASDSGLPRVFKILQKWVPKASPYFDKEHYCYAGHQITIQESIENFGAVVWPGALALCQYLESNQQEISLRDKKLLELGAGTGLVSIVASILGAFVTATDLPEVLENMEFNISRNTRNLNVHKPEVRKLVWGENLHADFPISTHHYDFIVATDLVYHHTALEALLVTIGYFCQPGTILLWANKFRFSTDYDFLDRVGNMLNITQLAEFPESNVKLFKGTVREN</sequence>
<keyword evidence="1" id="KW-0808">Transferase</keyword>
<dbReference type="GeneTree" id="ENSGT00940000156596"/>
<dbReference type="GO" id="GO:0007519">
    <property type="term" value="P:skeletal muscle tissue development"/>
    <property type="evidence" value="ECO:0007669"/>
    <property type="project" value="Ensembl"/>
</dbReference>
<name>A0A670JBX9_PODMU</name>
<dbReference type="GeneID" id="114596512"/>
<dbReference type="GO" id="GO:0032259">
    <property type="term" value="P:methylation"/>
    <property type="evidence" value="ECO:0007669"/>
    <property type="project" value="UniProtKB-KW"/>
</dbReference>
<dbReference type="Ensembl" id="ENSPMRT00000023131.1">
    <property type="protein sequence ID" value="ENSPMRP00000021796.1"/>
    <property type="gene ID" value="ENSPMRG00000014154.1"/>
</dbReference>
<dbReference type="RefSeq" id="XP_028584026.1">
    <property type="nucleotide sequence ID" value="XM_028728193.1"/>
</dbReference>
<feature type="transmembrane region" description="Helical" evidence="3">
    <location>
        <begin position="113"/>
        <end position="136"/>
    </location>
</feature>
<dbReference type="SUPFAM" id="SSF53335">
    <property type="entry name" value="S-adenosyl-L-methionine-dependent methyltransferases"/>
    <property type="match status" value="1"/>
</dbReference>
<keyword evidence="3" id="KW-0472">Membrane</keyword>